<feature type="region of interest" description="Disordered" evidence="1">
    <location>
        <begin position="1"/>
        <end position="28"/>
    </location>
</feature>
<dbReference type="EMBL" id="SJPQ01000006">
    <property type="protein sequence ID" value="TWT86208.1"/>
    <property type="molecule type" value="Genomic_DNA"/>
</dbReference>
<keyword evidence="3" id="KW-1185">Reference proteome</keyword>
<dbReference type="AlphaFoldDB" id="A0A5C5ZGD8"/>
<evidence type="ECO:0008006" key="4">
    <source>
        <dbReference type="Google" id="ProtNLM"/>
    </source>
</evidence>
<dbReference type="Proteomes" id="UP000315440">
    <property type="component" value="Unassembled WGS sequence"/>
</dbReference>
<dbReference type="RefSeq" id="WP_146403554.1">
    <property type="nucleotide sequence ID" value="NZ_SJPQ01000006.1"/>
</dbReference>
<evidence type="ECO:0000313" key="3">
    <source>
        <dbReference type="Proteomes" id="UP000315440"/>
    </source>
</evidence>
<proteinExistence type="predicted"/>
<organism evidence="2 3">
    <name type="scientific">Pseudobythopirellula maris</name>
    <dbReference type="NCBI Taxonomy" id="2527991"/>
    <lineage>
        <taxon>Bacteria</taxon>
        <taxon>Pseudomonadati</taxon>
        <taxon>Planctomycetota</taxon>
        <taxon>Planctomycetia</taxon>
        <taxon>Pirellulales</taxon>
        <taxon>Lacipirellulaceae</taxon>
        <taxon>Pseudobythopirellula</taxon>
    </lineage>
</organism>
<reference evidence="2 3" key="1">
    <citation type="submission" date="2019-02" db="EMBL/GenBank/DDBJ databases">
        <title>Deep-cultivation of Planctomycetes and their phenomic and genomic characterization uncovers novel biology.</title>
        <authorList>
            <person name="Wiegand S."/>
            <person name="Jogler M."/>
            <person name="Boedeker C."/>
            <person name="Pinto D."/>
            <person name="Vollmers J."/>
            <person name="Rivas-Marin E."/>
            <person name="Kohn T."/>
            <person name="Peeters S.H."/>
            <person name="Heuer A."/>
            <person name="Rast P."/>
            <person name="Oberbeckmann S."/>
            <person name="Bunk B."/>
            <person name="Jeske O."/>
            <person name="Meyerdierks A."/>
            <person name="Storesund J.E."/>
            <person name="Kallscheuer N."/>
            <person name="Luecker S."/>
            <person name="Lage O.M."/>
            <person name="Pohl T."/>
            <person name="Merkel B.J."/>
            <person name="Hornburger P."/>
            <person name="Mueller R.-W."/>
            <person name="Bruemmer F."/>
            <person name="Labrenz M."/>
            <person name="Spormann A.M."/>
            <person name="Op Den Camp H."/>
            <person name="Overmann J."/>
            <person name="Amann R."/>
            <person name="Jetten M.S.M."/>
            <person name="Mascher T."/>
            <person name="Medema M.H."/>
            <person name="Devos D.P."/>
            <person name="Kaster A.-K."/>
            <person name="Ovreas L."/>
            <person name="Rohde M."/>
            <person name="Galperin M.Y."/>
            <person name="Jogler C."/>
        </authorList>
    </citation>
    <scope>NUCLEOTIDE SEQUENCE [LARGE SCALE GENOMIC DNA]</scope>
    <source>
        <strain evidence="2 3">Mal64</strain>
    </source>
</reference>
<evidence type="ECO:0000256" key="1">
    <source>
        <dbReference type="SAM" id="MobiDB-lite"/>
    </source>
</evidence>
<name>A0A5C5ZGD8_9BACT</name>
<protein>
    <recommendedName>
        <fullName evidence="4">PilZ domain-containing protein</fullName>
    </recommendedName>
</protein>
<accession>A0A5C5ZGD8</accession>
<comment type="caution">
    <text evidence="2">The sequence shown here is derived from an EMBL/GenBank/DDBJ whole genome shotgun (WGS) entry which is preliminary data.</text>
</comment>
<evidence type="ECO:0000313" key="2">
    <source>
        <dbReference type="EMBL" id="TWT86208.1"/>
    </source>
</evidence>
<gene>
    <name evidence="2" type="ORF">Mal64_39510</name>
</gene>
<sequence>MAARILRNPPEPPPRPDNRSSDENADASGGLSFLLDALESPVISRRREGRYPLTTEVLVAPCDEHGVPNGDAVSMVTCDLAPSGVGLLHTEPFESEYLVMVFKRTPLARVRLLVRLIDRAVIGQLHRFSGVLMRKI</sequence>